<dbReference type="AlphaFoldDB" id="A0A669BEJ2"/>
<evidence type="ECO:0000256" key="6">
    <source>
        <dbReference type="SAM" id="MobiDB-lite"/>
    </source>
</evidence>
<reference evidence="9" key="3">
    <citation type="submission" date="2025-09" db="UniProtKB">
        <authorList>
            <consortium name="Ensembl"/>
        </authorList>
    </citation>
    <scope>IDENTIFICATION</scope>
</reference>
<dbReference type="GeneTree" id="ENSGT00390000001439"/>
<dbReference type="GO" id="GO:0045202">
    <property type="term" value="C:synapse"/>
    <property type="evidence" value="ECO:0007669"/>
    <property type="project" value="TreeGrafter"/>
</dbReference>
<evidence type="ECO:0000313" key="10">
    <source>
        <dbReference type="Proteomes" id="UP000005207"/>
    </source>
</evidence>
<protein>
    <recommendedName>
        <fullName evidence="5">Exocyst complex component Sec8</fullName>
    </recommendedName>
</protein>
<comment type="similarity">
    <text evidence="1 5">Belongs to the SEC8 family.</text>
</comment>
<dbReference type="PANTHER" id="PTHR14146">
    <property type="entry name" value="EXOCYST COMPLEX COMPONENT 4"/>
    <property type="match status" value="1"/>
</dbReference>
<evidence type="ECO:0000259" key="7">
    <source>
        <dbReference type="Pfam" id="PF04048"/>
    </source>
</evidence>
<feature type="region of interest" description="Disordered" evidence="6">
    <location>
        <begin position="243"/>
        <end position="265"/>
    </location>
</feature>
<evidence type="ECO:0000259" key="8">
    <source>
        <dbReference type="Pfam" id="PF20652"/>
    </source>
</evidence>
<proteinExistence type="inferred from homology"/>
<feature type="compositionally biased region" description="Polar residues" evidence="6">
    <location>
        <begin position="245"/>
        <end position="259"/>
    </location>
</feature>
<name>A0A669BEJ2_ORENI</name>
<evidence type="ECO:0000313" key="9">
    <source>
        <dbReference type="Ensembl" id="ENSONIP00000034138.1"/>
    </source>
</evidence>
<evidence type="ECO:0000256" key="1">
    <source>
        <dbReference type="ARBA" id="ARBA00010470"/>
    </source>
</evidence>
<dbReference type="InterPro" id="IPR048630">
    <property type="entry name" value="Sec8_M"/>
</dbReference>
<evidence type="ECO:0000256" key="3">
    <source>
        <dbReference type="ARBA" id="ARBA00022483"/>
    </source>
</evidence>
<dbReference type="InterPro" id="IPR039682">
    <property type="entry name" value="Sec8/EXOC4"/>
</dbReference>
<dbReference type="PANTHER" id="PTHR14146:SF0">
    <property type="entry name" value="EXOCYST COMPLEX COMPONENT 4"/>
    <property type="match status" value="1"/>
</dbReference>
<dbReference type="GO" id="GO:0000145">
    <property type="term" value="C:exocyst"/>
    <property type="evidence" value="ECO:0007669"/>
    <property type="project" value="UniProtKB-UniRule"/>
</dbReference>
<keyword evidence="10" id="KW-1185">Reference proteome</keyword>
<feature type="domain" description="Exocyst complex component Sec8 N-terminal" evidence="7">
    <location>
        <begin position="43"/>
        <end position="141"/>
    </location>
</feature>
<dbReference type="GO" id="GO:0006904">
    <property type="term" value="P:vesicle docking involved in exocytosis"/>
    <property type="evidence" value="ECO:0007669"/>
    <property type="project" value="InterPro"/>
</dbReference>
<organism evidence="9 10">
    <name type="scientific">Oreochromis niloticus</name>
    <name type="common">Nile tilapia</name>
    <name type="synonym">Tilapia nilotica</name>
    <dbReference type="NCBI Taxonomy" id="8128"/>
    <lineage>
        <taxon>Eukaryota</taxon>
        <taxon>Metazoa</taxon>
        <taxon>Chordata</taxon>
        <taxon>Craniata</taxon>
        <taxon>Vertebrata</taxon>
        <taxon>Euteleostomi</taxon>
        <taxon>Actinopterygii</taxon>
        <taxon>Neopterygii</taxon>
        <taxon>Teleostei</taxon>
        <taxon>Neoteleostei</taxon>
        <taxon>Acanthomorphata</taxon>
        <taxon>Ovalentaria</taxon>
        <taxon>Cichlomorphae</taxon>
        <taxon>Cichliformes</taxon>
        <taxon>Cichlidae</taxon>
        <taxon>African cichlids</taxon>
        <taxon>Pseudocrenilabrinae</taxon>
        <taxon>Oreochromini</taxon>
        <taxon>Oreochromis</taxon>
    </lineage>
</organism>
<reference evidence="9" key="2">
    <citation type="submission" date="2025-08" db="UniProtKB">
        <authorList>
            <consortium name="Ensembl"/>
        </authorList>
    </citation>
    <scope>IDENTIFICATION</scope>
</reference>
<evidence type="ECO:0000256" key="2">
    <source>
        <dbReference type="ARBA" id="ARBA00022448"/>
    </source>
</evidence>
<dbReference type="Proteomes" id="UP000005207">
    <property type="component" value="Linkage group LG17"/>
</dbReference>
<sequence>MAADTGRYRSAVSKNKDPSGLLISVIKTLSSSDDVQDRETEKSRLEEAFETCDQDLDELIVQHYAELTTAIRTYQSITERITSSRNKIKQVKENLLSCKMLLHCKRDELRKLWIEGIEHKHVLQLLDEIESIKQVPQRLETYMASKHYLHATDMLVTAVQSLEGPLLQVEGLGDLRLELHTKKLNIHLVLIDELHRHLYIKSTSRLGHKNRDKNAARLPGSMAKDASPIPVLDVGSLSTPRKLLDSSQFSTPGSSSVSLDSGDPEENSAEFMGILIRALAKLKKLPETIKAIMERLEPELKQIVKRSTTQIADHAYQRGENLAQESQPRLLLELLELLFDKFKAVAQAHSVVLTHLKHIGVQAQEEGIKLYEQADVSAKIQTVLQVLLMEYLDVKNSRSATEPSAQLSYASTGSEFAAFFAKKKPQRPKQSLFKFESSSHAISMSAYLREQRRELYSKSGELQGEERDGWMN</sequence>
<reference evidence="10" key="1">
    <citation type="submission" date="2012-01" db="EMBL/GenBank/DDBJ databases">
        <title>The Genome Sequence of Oreochromis niloticus (Nile Tilapia).</title>
        <authorList>
            <consortium name="Broad Institute Genome Assembly Team"/>
            <consortium name="Broad Institute Sequencing Platform"/>
            <person name="Di Palma F."/>
            <person name="Johnson J."/>
            <person name="Lander E.S."/>
            <person name="Lindblad-Toh K."/>
        </authorList>
    </citation>
    <scope>NUCLEOTIDE SEQUENCE [LARGE SCALE GENOMIC DNA]</scope>
</reference>
<comment type="function">
    <text evidence="5">Component of the exocyst complex involved in the docking of exocytic vesicles with fusion sites on the plasma membrane.</text>
</comment>
<keyword evidence="4 5" id="KW-0653">Protein transport</keyword>
<dbReference type="GO" id="GO:0006893">
    <property type="term" value="P:Golgi to plasma membrane transport"/>
    <property type="evidence" value="ECO:0007669"/>
    <property type="project" value="TreeGrafter"/>
</dbReference>
<keyword evidence="2 5" id="KW-0813">Transport</keyword>
<gene>
    <name evidence="9" type="primary">EXOC4</name>
    <name evidence="9" type="synonym">exoc4</name>
</gene>
<dbReference type="Pfam" id="PF20652">
    <property type="entry name" value="Sec8_C"/>
    <property type="match status" value="1"/>
</dbReference>
<dbReference type="Ensembl" id="ENSONIT00000080695.1">
    <property type="protein sequence ID" value="ENSONIP00000034138.1"/>
    <property type="gene ID" value="ENSONIG00000011612.2"/>
</dbReference>
<evidence type="ECO:0000256" key="4">
    <source>
        <dbReference type="ARBA" id="ARBA00022927"/>
    </source>
</evidence>
<keyword evidence="3 5" id="KW-0268">Exocytosis</keyword>
<feature type="domain" description="Exocyst complex component Sec8 middle helical bundle" evidence="8">
    <location>
        <begin position="264"/>
        <end position="455"/>
    </location>
</feature>
<dbReference type="Pfam" id="PF04048">
    <property type="entry name" value="Sec8_N"/>
    <property type="match status" value="1"/>
</dbReference>
<dbReference type="GO" id="GO:0015031">
    <property type="term" value="P:protein transport"/>
    <property type="evidence" value="ECO:0007669"/>
    <property type="project" value="UniProtKB-KW"/>
</dbReference>
<dbReference type="GO" id="GO:0007268">
    <property type="term" value="P:chemical synaptic transmission"/>
    <property type="evidence" value="ECO:0007669"/>
    <property type="project" value="TreeGrafter"/>
</dbReference>
<dbReference type="InterPro" id="IPR007191">
    <property type="entry name" value="Sec8_exocyst_N"/>
</dbReference>
<dbReference type="GO" id="GO:0032584">
    <property type="term" value="C:growth cone membrane"/>
    <property type="evidence" value="ECO:0007669"/>
    <property type="project" value="TreeGrafter"/>
</dbReference>
<accession>A0A669BEJ2</accession>
<evidence type="ECO:0000256" key="5">
    <source>
        <dbReference type="RuleBase" id="RU367079"/>
    </source>
</evidence>
<dbReference type="GO" id="GO:0090522">
    <property type="term" value="P:vesicle tethering involved in exocytosis"/>
    <property type="evidence" value="ECO:0007669"/>
    <property type="project" value="UniProtKB-UniRule"/>
</dbReference>
<dbReference type="GO" id="GO:0006612">
    <property type="term" value="P:protein targeting to membrane"/>
    <property type="evidence" value="ECO:0007669"/>
    <property type="project" value="UniProtKB-UniRule"/>
</dbReference>